<dbReference type="SMART" id="SM00448">
    <property type="entry name" value="REC"/>
    <property type="match status" value="1"/>
</dbReference>
<reference evidence="5" key="1">
    <citation type="submission" date="2017-10" db="EMBL/GenBank/DDBJ databases">
        <authorList>
            <person name="Kravchenko I.K."/>
            <person name="Grouzdev D.S."/>
        </authorList>
    </citation>
    <scope>NUCLEOTIDE SEQUENCE [LARGE SCALE GENOMIC DNA]</scope>
    <source>
        <strain evidence="5">B2</strain>
    </source>
</reference>
<dbReference type="PANTHER" id="PTHR44591:SF3">
    <property type="entry name" value="RESPONSE REGULATORY DOMAIN-CONTAINING PROTEIN"/>
    <property type="match status" value="1"/>
</dbReference>
<feature type="domain" description="Response regulatory" evidence="3">
    <location>
        <begin position="6"/>
        <end position="120"/>
    </location>
</feature>
<protein>
    <submittedName>
        <fullName evidence="4">Response regulator</fullName>
    </submittedName>
</protein>
<evidence type="ECO:0000256" key="1">
    <source>
        <dbReference type="ARBA" id="ARBA00022553"/>
    </source>
</evidence>
<dbReference type="PANTHER" id="PTHR44591">
    <property type="entry name" value="STRESS RESPONSE REGULATOR PROTEIN 1"/>
    <property type="match status" value="1"/>
</dbReference>
<dbReference type="InterPro" id="IPR050595">
    <property type="entry name" value="Bact_response_regulator"/>
</dbReference>
<comment type="caution">
    <text evidence="4">The sequence shown here is derived from an EMBL/GenBank/DDBJ whole genome shotgun (WGS) entry which is preliminary data.</text>
</comment>
<dbReference type="AlphaFoldDB" id="A0A2B8B8R7"/>
<dbReference type="GO" id="GO:0000160">
    <property type="term" value="P:phosphorelay signal transduction system"/>
    <property type="evidence" value="ECO:0007669"/>
    <property type="project" value="InterPro"/>
</dbReference>
<dbReference type="OrthoDB" id="7356227at2"/>
<dbReference type="InterPro" id="IPR001789">
    <property type="entry name" value="Sig_transdc_resp-reg_receiver"/>
</dbReference>
<name>A0A2B8B8R7_9PROT</name>
<evidence type="ECO:0000259" key="3">
    <source>
        <dbReference type="PROSITE" id="PS50110"/>
    </source>
</evidence>
<dbReference type="SUPFAM" id="SSF52172">
    <property type="entry name" value="CheY-like"/>
    <property type="match status" value="1"/>
</dbReference>
<accession>A0A2B8B8R7</accession>
<sequence length="126" mass="14387">MPDRFHILIAEDEVLAAMALEDFLSFKGFRVTVAANGVEALERYASERVHALVTDLRMPRMDGETLIREIRDRDATLPVVVMTGYLTEDSDLKQERWKPLEIFSKPVNPRTICTTLHRMLGITLEA</sequence>
<organism evidence="4 5">
    <name type="scientific">Azospirillum palustre</name>
    <dbReference type="NCBI Taxonomy" id="2044885"/>
    <lineage>
        <taxon>Bacteria</taxon>
        <taxon>Pseudomonadati</taxon>
        <taxon>Pseudomonadota</taxon>
        <taxon>Alphaproteobacteria</taxon>
        <taxon>Rhodospirillales</taxon>
        <taxon>Azospirillaceae</taxon>
        <taxon>Azospirillum</taxon>
    </lineage>
</organism>
<keyword evidence="5" id="KW-1185">Reference proteome</keyword>
<dbReference type="Gene3D" id="3.40.50.2300">
    <property type="match status" value="1"/>
</dbReference>
<dbReference type="InterPro" id="IPR011006">
    <property type="entry name" value="CheY-like_superfamily"/>
</dbReference>
<dbReference type="Pfam" id="PF00072">
    <property type="entry name" value="Response_reg"/>
    <property type="match status" value="1"/>
</dbReference>
<dbReference type="RefSeq" id="WP_098739806.1">
    <property type="nucleotide sequence ID" value="NZ_PDKW01000043.1"/>
</dbReference>
<dbReference type="EMBL" id="PDKW01000043">
    <property type="protein sequence ID" value="PGH53752.1"/>
    <property type="molecule type" value="Genomic_DNA"/>
</dbReference>
<evidence type="ECO:0000313" key="4">
    <source>
        <dbReference type="EMBL" id="PGH53752.1"/>
    </source>
</evidence>
<dbReference type="CDD" id="cd00156">
    <property type="entry name" value="REC"/>
    <property type="match status" value="1"/>
</dbReference>
<evidence type="ECO:0000313" key="5">
    <source>
        <dbReference type="Proteomes" id="UP000225379"/>
    </source>
</evidence>
<keyword evidence="1 2" id="KW-0597">Phosphoprotein</keyword>
<dbReference type="Proteomes" id="UP000225379">
    <property type="component" value="Unassembled WGS sequence"/>
</dbReference>
<evidence type="ECO:0000256" key="2">
    <source>
        <dbReference type="PROSITE-ProRule" id="PRU00169"/>
    </source>
</evidence>
<gene>
    <name evidence="4" type="ORF">CRT60_28310</name>
</gene>
<dbReference type="PROSITE" id="PS50110">
    <property type="entry name" value="RESPONSE_REGULATORY"/>
    <property type="match status" value="1"/>
</dbReference>
<proteinExistence type="predicted"/>
<feature type="modified residue" description="4-aspartylphosphate" evidence="2">
    <location>
        <position position="55"/>
    </location>
</feature>